<feature type="transmembrane region" description="Helical" evidence="1">
    <location>
        <begin position="83"/>
        <end position="102"/>
    </location>
</feature>
<feature type="transmembrane region" description="Helical" evidence="1">
    <location>
        <begin position="123"/>
        <end position="148"/>
    </location>
</feature>
<name>A0A0P6YM19_9CHLR</name>
<dbReference type="GO" id="GO:0140359">
    <property type="term" value="F:ABC-type transporter activity"/>
    <property type="evidence" value="ECO:0007669"/>
    <property type="project" value="InterPro"/>
</dbReference>
<proteinExistence type="predicted"/>
<feature type="transmembrane region" description="Helical" evidence="1">
    <location>
        <begin position="168"/>
        <end position="191"/>
    </location>
</feature>
<gene>
    <name evidence="2" type="ORF">SE15_00245</name>
</gene>
<dbReference type="GO" id="GO:0005886">
    <property type="term" value="C:plasma membrane"/>
    <property type="evidence" value="ECO:0007669"/>
    <property type="project" value="UniProtKB-SubCell"/>
</dbReference>
<sequence>MQHLITIIDKEWSEVFKNKIVFFTLVVLPLLLTALPLISLHFISGSVAEGADAADVPEAFLLACGSLPARDCLQIYLIDQFMLLYMMMPLIIPITIAAYSIVGEKTTRSLEPLLATPITTETLLAGKALAAVIPAIGVTWLFFGIFLLGLPLVGTGEAARAHALGTTWLLGIFVVGPLIAVAAVNFAVIVSSRVNDPRVAEQLSAVLIVPLLALFFAQIIGIIILNPTLMLGMIAILILVDIALIYLGARLFQRETILTRWR</sequence>
<accession>A0A0P6YM19</accession>
<dbReference type="Pfam" id="PF12679">
    <property type="entry name" value="ABC2_membrane_2"/>
    <property type="match status" value="1"/>
</dbReference>
<protein>
    <recommendedName>
        <fullName evidence="4">ABC transporter permease</fullName>
    </recommendedName>
</protein>
<feature type="transmembrane region" description="Helical" evidence="1">
    <location>
        <begin position="231"/>
        <end position="252"/>
    </location>
</feature>
<keyword evidence="1" id="KW-0472">Membrane</keyword>
<dbReference type="PANTHER" id="PTHR43471:SF1">
    <property type="entry name" value="ABC TRANSPORTER PERMEASE PROTEIN NOSY-RELATED"/>
    <property type="match status" value="1"/>
</dbReference>
<dbReference type="RefSeq" id="WP_054520115.1">
    <property type="nucleotide sequence ID" value="NZ_LGKO01000002.1"/>
</dbReference>
<organism evidence="2 3">
    <name type="scientific">Thermanaerothrix daxensis</name>
    <dbReference type="NCBI Taxonomy" id="869279"/>
    <lineage>
        <taxon>Bacteria</taxon>
        <taxon>Bacillati</taxon>
        <taxon>Chloroflexota</taxon>
        <taxon>Anaerolineae</taxon>
        <taxon>Anaerolineales</taxon>
        <taxon>Anaerolineaceae</taxon>
        <taxon>Thermanaerothrix</taxon>
    </lineage>
</organism>
<dbReference type="EMBL" id="LGKO01000002">
    <property type="protein sequence ID" value="KPL83742.1"/>
    <property type="molecule type" value="Genomic_DNA"/>
</dbReference>
<feature type="transmembrane region" description="Helical" evidence="1">
    <location>
        <begin position="20"/>
        <end position="43"/>
    </location>
</feature>
<feature type="transmembrane region" description="Helical" evidence="1">
    <location>
        <begin position="203"/>
        <end position="225"/>
    </location>
</feature>
<comment type="caution">
    <text evidence="2">The sequence shown here is derived from an EMBL/GenBank/DDBJ whole genome shotgun (WGS) entry which is preliminary data.</text>
</comment>
<keyword evidence="1" id="KW-0812">Transmembrane</keyword>
<dbReference type="OrthoDB" id="157137at2"/>
<dbReference type="AlphaFoldDB" id="A0A0P6YM19"/>
<evidence type="ECO:0000313" key="3">
    <source>
        <dbReference type="Proteomes" id="UP000050544"/>
    </source>
</evidence>
<evidence type="ECO:0008006" key="4">
    <source>
        <dbReference type="Google" id="ProtNLM"/>
    </source>
</evidence>
<keyword evidence="3" id="KW-1185">Reference proteome</keyword>
<reference evidence="2 3" key="1">
    <citation type="submission" date="2015-07" db="EMBL/GenBank/DDBJ databases">
        <title>Whole genome sequence of Thermanaerothrix daxensis DSM 23592.</title>
        <authorList>
            <person name="Hemp J."/>
            <person name="Ward L.M."/>
            <person name="Pace L.A."/>
            <person name="Fischer W.W."/>
        </authorList>
    </citation>
    <scope>NUCLEOTIDE SEQUENCE [LARGE SCALE GENOMIC DNA]</scope>
    <source>
        <strain evidence="2 3">GNS-1</strain>
    </source>
</reference>
<dbReference type="Proteomes" id="UP000050544">
    <property type="component" value="Unassembled WGS sequence"/>
</dbReference>
<dbReference type="PANTHER" id="PTHR43471">
    <property type="entry name" value="ABC TRANSPORTER PERMEASE"/>
    <property type="match status" value="1"/>
</dbReference>
<dbReference type="STRING" id="869279.SE15_00245"/>
<evidence type="ECO:0000256" key="1">
    <source>
        <dbReference type="SAM" id="Phobius"/>
    </source>
</evidence>
<evidence type="ECO:0000313" key="2">
    <source>
        <dbReference type="EMBL" id="KPL83742.1"/>
    </source>
</evidence>
<keyword evidence="1" id="KW-1133">Transmembrane helix</keyword>